<proteinExistence type="predicted"/>
<dbReference type="Pfam" id="PF11740">
    <property type="entry name" value="KfrA_N"/>
    <property type="match status" value="1"/>
</dbReference>
<dbReference type="STRING" id="1123014.SAMN02745746_02071"/>
<dbReference type="InterPro" id="IPR021104">
    <property type="entry name" value="KfrA_DNA-bd_N"/>
</dbReference>
<reference evidence="6" key="1">
    <citation type="submission" date="2017-04" db="EMBL/GenBank/DDBJ databases">
        <authorList>
            <person name="Varghese N."/>
            <person name="Submissions S."/>
        </authorList>
    </citation>
    <scope>NUCLEOTIDE SEQUENCE [LARGE SCALE GENOMIC DNA]</scope>
    <source>
        <strain evidence="6">DSM 22618</strain>
    </source>
</reference>
<evidence type="ECO:0000313" key="4">
    <source>
        <dbReference type="EMBL" id="SMF33043.1"/>
    </source>
</evidence>
<dbReference type="EMBL" id="FXAG01000009">
    <property type="protein sequence ID" value="SMF23690.1"/>
    <property type="molecule type" value="Genomic_DNA"/>
</dbReference>
<evidence type="ECO:0000259" key="2">
    <source>
        <dbReference type="Pfam" id="PF11740"/>
    </source>
</evidence>
<evidence type="ECO:0000313" key="6">
    <source>
        <dbReference type="Proteomes" id="UP000192920"/>
    </source>
</evidence>
<organism evidence="4 6">
    <name type="scientific">Pseudogulbenkiania subflava DSM 22618</name>
    <dbReference type="NCBI Taxonomy" id="1123014"/>
    <lineage>
        <taxon>Bacteria</taxon>
        <taxon>Pseudomonadati</taxon>
        <taxon>Pseudomonadota</taxon>
        <taxon>Betaproteobacteria</taxon>
        <taxon>Neisseriales</taxon>
        <taxon>Chromobacteriaceae</taxon>
        <taxon>Pseudogulbenkiania</taxon>
    </lineage>
</organism>
<feature type="region of interest" description="Disordered" evidence="1">
    <location>
        <begin position="185"/>
        <end position="204"/>
    </location>
</feature>
<protein>
    <submittedName>
        <fullName evidence="4">Replication region DNA-binding N-term</fullName>
    </submittedName>
</protein>
<dbReference type="GO" id="GO:0003677">
    <property type="term" value="F:DNA binding"/>
    <property type="evidence" value="ECO:0007669"/>
    <property type="project" value="UniProtKB-KW"/>
</dbReference>
<keyword evidence="4" id="KW-0238">DNA-binding</keyword>
<feature type="compositionally biased region" description="Basic and acidic residues" evidence="1">
    <location>
        <begin position="185"/>
        <end position="202"/>
    </location>
</feature>
<evidence type="ECO:0000256" key="1">
    <source>
        <dbReference type="SAM" id="MobiDB-lite"/>
    </source>
</evidence>
<sequence length="331" mass="37002">MARAGIYKSEVQKARDALLAQGINPSIDAVRAELGNTGSKTTIHRYLKELEEEEGAGFGRGVAVSEAIQDLVGRLAARLHEEAEARVSELQARHVEQLAQHDKAVAKLKQEIEGLSSHLQRTEATLQTEQAAHEQTRQAQQAATLLNAQLEQQVADLKERLAENAAHRQSLEDKHRHAREALEHYRESVKEQREQEQRRHEQQVQQLQAELRTLNQTLIVKQNELTHAYQDAARTGAELVATRKELRRSEQAAENAGKARDVLQGHATHLETSVATLNERLQQLSASRDELWQLLQGKSESVIPNTQGNEGEITMDLFNGADRAIDPNGKP</sequence>
<dbReference type="Proteomes" id="UP000192920">
    <property type="component" value="Unassembled WGS sequence"/>
</dbReference>
<dbReference type="AlphaFoldDB" id="A0A1Y6C2D2"/>
<dbReference type="SUPFAM" id="SSF90257">
    <property type="entry name" value="Myosin rod fragments"/>
    <property type="match status" value="1"/>
</dbReference>
<reference evidence="4" key="2">
    <citation type="submission" date="2017-04" db="EMBL/GenBank/DDBJ databases">
        <authorList>
            <person name="Afonso C.L."/>
            <person name="Miller P.J."/>
            <person name="Scott M.A."/>
            <person name="Spackman E."/>
            <person name="Goraichik I."/>
            <person name="Dimitrov K.M."/>
            <person name="Suarez D.L."/>
            <person name="Swayne D.E."/>
        </authorList>
    </citation>
    <scope>NUCLEOTIDE SEQUENCE [LARGE SCALE GENOMIC DNA]</scope>
    <source>
        <strain evidence="4">DSM 22618</strain>
    </source>
</reference>
<evidence type="ECO:0000313" key="5">
    <source>
        <dbReference type="EMBL" id="SMF48033.1"/>
    </source>
</evidence>
<name>A0A1Y6C2D2_9NEIS</name>
<dbReference type="EMBL" id="FXAG01000024">
    <property type="protein sequence ID" value="SMF48033.1"/>
    <property type="molecule type" value="Genomic_DNA"/>
</dbReference>
<accession>A0A1Y6C2D2</accession>
<keyword evidence="6" id="KW-1185">Reference proteome</keyword>
<gene>
    <name evidence="3" type="ORF">SAMN02745746_02071</name>
    <name evidence="4" type="ORF">SAMN02745746_02619</name>
    <name evidence="5" type="ORF">SAMN02745746_03548</name>
</gene>
<feature type="domain" description="KfrA N-terminal DNA-binding" evidence="2">
    <location>
        <begin position="8"/>
        <end position="117"/>
    </location>
</feature>
<dbReference type="EMBL" id="FXAG01000014">
    <property type="protein sequence ID" value="SMF33043.1"/>
    <property type="molecule type" value="Genomic_DNA"/>
</dbReference>
<dbReference type="RefSeq" id="WP_085276333.1">
    <property type="nucleotide sequence ID" value="NZ_FXAG01000009.1"/>
</dbReference>
<evidence type="ECO:0000313" key="3">
    <source>
        <dbReference type="EMBL" id="SMF23690.1"/>
    </source>
</evidence>